<evidence type="ECO:0000313" key="10">
    <source>
        <dbReference type="Proteomes" id="UP001186944"/>
    </source>
</evidence>
<dbReference type="GO" id="GO:0006589">
    <property type="term" value="P:octopamine biosynthetic process"/>
    <property type="evidence" value="ECO:0007669"/>
    <property type="project" value="TreeGrafter"/>
</dbReference>
<evidence type="ECO:0000256" key="2">
    <source>
        <dbReference type="ARBA" id="ARBA00010676"/>
    </source>
</evidence>
<dbReference type="InterPro" id="IPR000323">
    <property type="entry name" value="Cu2_ascorb_mOase_N"/>
</dbReference>
<keyword evidence="3 7" id="KW-0732">Signal</keyword>
<dbReference type="PROSITE" id="PS50836">
    <property type="entry name" value="DOMON"/>
    <property type="match status" value="2"/>
</dbReference>
<dbReference type="EMBL" id="VSWD01000005">
    <property type="protein sequence ID" value="KAK3102472.1"/>
    <property type="molecule type" value="Genomic_DNA"/>
</dbReference>
<feature type="chain" id="PRO_5041708031" description="DOMON domain-containing protein" evidence="7">
    <location>
        <begin position="18"/>
        <end position="1153"/>
    </location>
</feature>
<keyword evidence="10" id="KW-1185">Reference proteome</keyword>
<dbReference type="PANTHER" id="PTHR10157:SF23">
    <property type="entry name" value="MOXD1 HOMOLOG 1"/>
    <property type="match status" value="1"/>
</dbReference>
<dbReference type="InterPro" id="IPR028460">
    <property type="entry name" value="Tbh/DBH"/>
</dbReference>
<dbReference type="InterPro" id="IPR008977">
    <property type="entry name" value="PHM/PNGase_F_dom_sf"/>
</dbReference>
<keyword evidence="5" id="KW-1015">Disulfide bond</keyword>
<dbReference type="Gene3D" id="2.60.120.310">
    <property type="entry name" value="Copper type II, ascorbate-dependent monooxygenase, N-terminal domain"/>
    <property type="match status" value="2"/>
</dbReference>
<dbReference type="Gene3D" id="2.60.40.1210">
    <property type="entry name" value="Cellobiose dehydrogenase, cytochrome domain"/>
    <property type="match status" value="2"/>
</dbReference>
<dbReference type="Pfam" id="PF03712">
    <property type="entry name" value="Cu2_monoox_C"/>
    <property type="match status" value="2"/>
</dbReference>
<dbReference type="GO" id="GO:0030667">
    <property type="term" value="C:secretory granule membrane"/>
    <property type="evidence" value="ECO:0007669"/>
    <property type="project" value="TreeGrafter"/>
</dbReference>
<keyword evidence="4" id="KW-0472">Membrane</keyword>
<dbReference type="SUPFAM" id="SSF49344">
    <property type="entry name" value="CBD9-like"/>
    <property type="match status" value="2"/>
</dbReference>
<sequence>MNILLSVFILSLHYVCGIPTTHLSPIKLDPNVAPSPTEEFPYKEIMDPNGNYHLYWNRNNTHMTMEIHVRTHGYVGFGLSNNGKMFPADIVIGWVKDGKTFFKDRHSVAHAVPKIDQSQDWILLHGFENSFGTVLKFTRKIITCDPDDMEITEATMRAIYSYHPDDPQDENNIPYHGTTTRGARSIMLLSKSEEVKLPDDAFAVDFLNDQFKVPAVDTTYQCTVFDLKWLGQKHHLVEFEPFVQPGNENLVHHIVVYKCPIDRKFINTTYECFDPNFKEARPCAVAYLAWAVGGEAYYFPKDIGLPVAEDDDDDLYIMQLHYNNPALKTDYVDSSGMRLRVTKNIRPIEAGEFVAGLIVHPRFQIVPPQEQSFISTGYCPAECINKGLKYRPEGINIISVFQHAHLLAKGIKTRLIRKDTELKPIADDQSYDFDFQDVRRVNRTILPGDSIIVECTYQSMGKTKPTYGGESTSEEMCLSFFYYYPRVPLRYCESGPVFDNIPVSYSNIQEYFKIYDWASPKRRAEFKKTISKSKHYTACGGDWEKIRSILKKLVHHKYEYMSARSGAEFIPIGMTTTCWKTLPPKTTKMISIRKFNILMTSDSVYFVFDSDFSFTNVLVHINGSPTPLGSVLDANAQPKPTEAFPYKETMDSEGKYYLFWNKNETHVTMEVHVRTHGYVGFGLSKNGNMFPADIVIGWIKDGTTYFSDRHSTGHFMPVKDKSQDWILLHGEENSFGTILKFTRKIHTCDDDDLEITEATMRAIYSYHQKDPVSEDVITYHGTNRGARSIMFLSKSENVQPPDDAMTVEFLNDKFPVPSADTTYQCTVFDLKWLTQKHHLVHFEPAIEPGNEDIVHHIVIFKCPVDRKYINVTFDCYFSKDVHIDICSVAFLAWAVGGEAFYFPENIGYPVAEDGDDDLFIMQMHYNNPAMKSNYVDSSGMRFTLTKKLRPIEAGQLTVGLHVSPYYQIVPPHVPKFISTAYCPQECLNRGLADMSDGINVIAIFQHAHLIARGIRTRVVRNGVEIKPLADDRTYDFDFQDIRRINRTLFPGDSIITQCIYNSSKRSFPTYGGESTREEMCLSYLYYYPRMKVEICTSGPVFDNVPVPHSHILEYIKAYNWTDQRSREHFQTIVDNSKHRSSCGGTWGKVRLKI</sequence>
<evidence type="ECO:0000259" key="8">
    <source>
        <dbReference type="PROSITE" id="PS50836"/>
    </source>
</evidence>
<evidence type="ECO:0000256" key="7">
    <source>
        <dbReference type="SAM" id="SignalP"/>
    </source>
</evidence>
<reference evidence="9" key="1">
    <citation type="submission" date="2019-08" db="EMBL/GenBank/DDBJ databases">
        <title>The improved chromosome-level genome for the pearl oyster Pinctada fucata martensii using PacBio sequencing and Hi-C.</title>
        <authorList>
            <person name="Zheng Z."/>
        </authorList>
    </citation>
    <scope>NUCLEOTIDE SEQUENCE</scope>
    <source>
        <strain evidence="9">ZZ-2019</strain>
        <tissue evidence="9">Adductor muscle</tissue>
    </source>
</reference>
<evidence type="ECO:0000313" key="9">
    <source>
        <dbReference type="EMBL" id="KAK3102472.1"/>
    </source>
</evidence>
<dbReference type="GO" id="GO:0042420">
    <property type="term" value="P:dopamine catabolic process"/>
    <property type="evidence" value="ECO:0007669"/>
    <property type="project" value="TreeGrafter"/>
</dbReference>
<comment type="caution">
    <text evidence="9">The sequence shown here is derived from an EMBL/GenBank/DDBJ whole genome shotgun (WGS) entry which is preliminary data.</text>
</comment>
<protein>
    <recommendedName>
        <fullName evidence="8">DOMON domain-containing protein</fullName>
    </recommendedName>
</protein>
<dbReference type="GO" id="GO:0005507">
    <property type="term" value="F:copper ion binding"/>
    <property type="evidence" value="ECO:0007669"/>
    <property type="project" value="InterPro"/>
</dbReference>
<keyword evidence="6" id="KW-0325">Glycoprotein</keyword>
<name>A0AA88YBZ7_PINIB</name>
<dbReference type="InterPro" id="IPR005018">
    <property type="entry name" value="DOMON_domain"/>
</dbReference>
<dbReference type="SUPFAM" id="SSF49742">
    <property type="entry name" value="PHM/PNGase F"/>
    <property type="match status" value="4"/>
</dbReference>
<comment type="subcellular location">
    <subcellularLocation>
        <location evidence="1">Membrane</location>
    </subcellularLocation>
</comment>
<dbReference type="PRINTS" id="PR00767">
    <property type="entry name" value="DBMONOXGNASE"/>
</dbReference>
<evidence type="ECO:0000256" key="5">
    <source>
        <dbReference type="ARBA" id="ARBA00023157"/>
    </source>
</evidence>
<dbReference type="CDD" id="cd09631">
    <property type="entry name" value="DOMON_DOH"/>
    <property type="match status" value="2"/>
</dbReference>
<dbReference type="Pfam" id="PF01082">
    <property type="entry name" value="Cu2_monooxygen"/>
    <property type="match status" value="2"/>
</dbReference>
<dbReference type="AlphaFoldDB" id="A0AA88YBZ7"/>
<dbReference type="GO" id="GO:0042421">
    <property type="term" value="P:norepinephrine biosynthetic process"/>
    <property type="evidence" value="ECO:0007669"/>
    <property type="project" value="TreeGrafter"/>
</dbReference>
<feature type="domain" description="DOMON" evidence="8">
    <location>
        <begin position="50"/>
        <end position="163"/>
    </location>
</feature>
<dbReference type="FunFam" id="2.60.40.1210:FF:000001">
    <property type="entry name" value="Monooxygenase, DBH-like 1, like"/>
    <property type="match status" value="2"/>
</dbReference>
<dbReference type="GO" id="GO:0005615">
    <property type="term" value="C:extracellular space"/>
    <property type="evidence" value="ECO:0007669"/>
    <property type="project" value="TreeGrafter"/>
</dbReference>
<feature type="signal peptide" evidence="7">
    <location>
        <begin position="1"/>
        <end position="17"/>
    </location>
</feature>
<dbReference type="InterPro" id="IPR024548">
    <property type="entry name" value="Cu2_monoox_C"/>
</dbReference>
<dbReference type="GO" id="GO:0004500">
    <property type="term" value="F:dopamine beta-monooxygenase activity"/>
    <property type="evidence" value="ECO:0007669"/>
    <property type="project" value="InterPro"/>
</dbReference>
<comment type="similarity">
    <text evidence="2">Belongs to the copper type II ascorbate-dependent monooxygenase family.</text>
</comment>
<accession>A0AA88YBZ7</accession>
<proteinExistence type="inferred from homology"/>
<dbReference type="Pfam" id="PF03351">
    <property type="entry name" value="DOMON"/>
    <property type="match status" value="2"/>
</dbReference>
<organism evidence="9 10">
    <name type="scientific">Pinctada imbricata</name>
    <name type="common">Atlantic pearl-oyster</name>
    <name type="synonym">Pinctada martensii</name>
    <dbReference type="NCBI Taxonomy" id="66713"/>
    <lineage>
        <taxon>Eukaryota</taxon>
        <taxon>Metazoa</taxon>
        <taxon>Spiralia</taxon>
        <taxon>Lophotrochozoa</taxon>
        <taxon>Mollusca</taxon>
        <taxon>Bivalvia</taxon>
        <taxon>Autobranchia</taxon>
        <taxon>Pteriomorphia</taxon>
        <taxon>Pterioida</taxon>
        <taxon>Pterioidea</taxon>
        <taxon>Pteriidae</taxon>
        <taxon>Pinctada</taxon>
    </lineage>
</organism>
<dbReference type="Proteomes" id="UP001186944">
    <property type="component" value="Unassembled WGS sequence"/>
</dbReference>
<dbReference type="PANTHER" id="PTHR10157">
    <property type="entry name" value="DOPAMINE BETA HYDROXYLASE RELATED"/>
    <property type="match status" value="1"/>
</dbReference>
<feature type="domain" description="DOMON" evidence="8">
    <location>
        <begin position="654"/>
        <end position="767"/>
    </location>
</feature>
<dbReference type="InterPro" id="IPR000945">
    <property type="entry name" value="DBH-like"/>
</dbReference>
<dbReference type="Gene3D" id="2.60.120.230">
    <property type="match status" value="2"/>
</dbReference>
<dbReference type="FunFam" id="2.60.120.230:FF:000001">
    <property type="entry name" value="Monooxygenase, DBH-like 1"/>
    <property type="match status" value="2"/>
</dbReference>
<evidence type="ECO:0000256" key="1">
    <source>
        <dbReference type="ARBA" id="ARBA00004370"/>
    </source>
</evidence>
<dbReference type="SMART" id="SM00664">
    <property type="entry name" value="DoH"/>
    <property type="match status" value="2"/>
</dbReference>
<evidence type="ECO:0000256" key="6">
    <source>
        <dbReference type="ARBA" id="ARBA00023180"/>
    </source>
</evidence>
<gene>
    <name evidence="9" type="ORF">FSP39_011595</name>
</gene>
<dbReference type="InterPro" id="IPR045266">
    <property type="entry name" value="DOH_DOMON"/>
</dbReference>
<dbReference type="InterPro" id="IPR036939">
    <property type="entry name" value="Cu2_ascorb_mOase_N_sf"/>
</dbReference>
<evidence type="ECO:0000256" key="3">
    <source>
        <dbReference type="ARBA" id="ARBA00022729"/>
    </source>
</evidence>
<dbReference type="InterPro" id="IPR014784">
    <property type="entry name" value="Cu2_ascorb_mOase-like_C"/>
</dbReference>
<evidence type="ECO:0000256" key="4">
    <source>
        <dbReference type="ARBA" id="ARBA00023136"/>
    </source>
</evidence>